<keyword evidence="8" id="KW-1015">Disulfide bond</keyword>
<dbReference type="InterPro" id="IPR023753">
    <property type="entry name" value="FAD/NAD-binding_dom"/>
</dbReference>
<dbReference type="PRINTS" id="PR00469">
    <property type="entry name" value="PNDRDTASEII"/>
</dbReference>
<evidence type="ECO:0000256" key="3">
    <source>
        <dbReference type="ARBA" id="ARBA00011738"/>
    </source>
</evidence>
<dbReference type="SUPFAM" id="SSF51905">
    <property type="entry name" value="FAD/NAD(P)-binding domain"/>
    <property type="match status" value="1"/>
</dbReference>
<dbReference type="SUPFAM" id="SSF52833">
    <property type="entry name" value="Thioredoxin-like"/>
    <property type="match status" value="2"/>
</dbReference>
<keyword evidence="5" id="KW-0274">FAD</keyword>
<name>A0ABU1AQI2_9BACT</name>
<keyword evidence="4" id="KW-0285">Flavoprotein</keyword>
<dbReference type="CDD" id="cd02974">
    <property type="entry name" value="AhpF_NTD_N"/>
    <property type="match status" value="1"/>
</dbReference>
<dbReference type="InterPro" id="IPR036188">
    <property type="entry name" value="FAD/NAD-bd_sf"/>
</dbReference>
<reference evidence="12 13" key="1">
    <citation type="submission" date="2023-04" db="EMBL/GenBank/DDBJ databases">
        <title>A novel bacteria isolated from coastal sediment.</title>
        <authorList>
            <person name="Liu X.-J."/>
            <person name="Du Z.-J."/>
        </authorList>
    </citation>
    <scope>NUCLEOTIDE SEQUENCE [LARGE SCALE GENOMIC DNA]</scope>
    <source>
        <strain evidence="12 13">SDUM461003</strain>
    </source>
</reference>
<comment type="cofactor">
    <cofactor evidence="1">
        <name>FAD</name>
        <dbReference type="ChEBI" id="CHEBI:57692"/>
    </cofactor>
</comment>
<dbReference type="InterPro" id="IPR012081">
    <property type="entry name" value="Alkyl_hydroperoxide_Rdtase_suF"/>
</dbReference>
<dbReference type="InterPro" id="IPR050097">
    <property type="entry name" value="Ferredoxin-NADP_redctase_2"/>
</dbReference>
<dbReference type="EMBL" id="JARXHW010000004">
    <property type="protein sequence ID" value="MDQ8206430.1"/>
    <property type="molecule type" value="Genomic_DNA"/>
</dbReference>
<comment type="caution">
    <text evidence="12">The sequence shown here is derived from an EMBL/GenBank/DDBJ whole genome shotgun (WGS) entry which is preliminary data.</text>
</comment>
<dbReference type="RefSeq" id="WP_308948500.1">
    <property type="nucleotide sequence ID" value="NZ_JARXHW010000004.1"/>
</dbReference>
<evidence type="ECO:0000256" key="2">
    <source>
        <dbReference type="ARBA" id="ARBA00009333"/>
    </source>
</evidence>
<dbReference type="PRINTS" id="PR00368">
    <property type="entry name" value="FADPNR"/>
</dbReference>
<evidence type="ECO:0000256" key="4">
    <source>
        <dbReference type="ARBA" id="ARBA00022630"/>
    </source>
</evidence>
<protein>
    <submittedName>
        <fullName evidence="12">Alkyl hydroperoxide reductase subunit F</fullName>
    </submittedName>
</protein>
<keyword evidence="13" id="KW-1185">Reference proteome</keyword>
<comment type="subunit">
    <text evidence="3">Homodimer.</text>
</comment>
<comment type="similarity">
    <text evidence="2">Belongs to the class-II pyridine nucleotide-disulfide oxidoreductase family.</text>
</comment>
<organism evidence="12 13">
    <name type="scientific">Thalassobacterium maritimum</name>
    <dbReference type="NCBI Taxonomy" id="3041265"/>
    <lineage>
        <taxon>Bacteria</taxon>
        <taxon>Pseudomonadati</taxon>
        <taxon>Verrucomicrobiota</taxon>
        <taxon>Opitutia</taxon>
        <taxon>Puniceicoccales</taxon>
        <taxon>Coraliomargaritaceae</taxon>
        <taxon>Thalassobacterium</taxon>
    </lineage>
</organism>
<keyword evidence="9" id="KW-0676">Redox-active center</keyword>
<keyword evidence="7" id="KW-0520">NAD</keyword>
<dbReference type="InterPro" id="IPR036249">
    <property type="entry name" value="Thioredoxin-like_sf"/>
</dbReference>
<evidence type="ECO:0000259" key="11">
    <source>
        <dbReference type="Pfam" id="PF13192"/>
    </source>
</evidence>
<sequence length="525" mass="55800">MLDKNLLQALTEYTKNMTRRVELRLHAGAHAKRAELIAMLQGVASVSSMISFSEVEDTTVAVREGLTFELVVDDQSTGVLFSGVPGGHEFNSFVLALLQAGGSEIKLDAGLQTQIKAINEDLMFETFISLDCHVCPDVVQTLNQLALLNPRITNEMIDGALHQNLANERKVQGVPTVFVNKKTFSSGQISAAQIIEKITQKFNVSSSAAVQDDKVYDSVVVGGGPAAATASIYLARKGLEVATIAEKFGGQVSDTVGIENVTSISEITGTQLTHNIRKHLGDYPIALRDSIRVKSIEAKPDSDLKLLTLSTGEVLQARTVVIATGAQWRKLGVPGEVENVGKGVAYCPHCDGPYFKGKDVVVVGGGNSGVEAALDLAAITKSVTVVEFMDSLKADKVLVDKLHSTKNAKVILSAAVQEVIANEAGVTALELEMRESGEKVTQATDGVFVQIGLAPNSQFVGDLVDVNPRGEIVVSAKCQTSVEGIFACGDVTDTPYKQIIISMGEGAKAGLAAFEYLLTHEQTSA</sequence>
<evidence type="ECO:0000256" key="8">
    <source>
        <dbReference type="ARBA" id="ARBA00023157"/>
    </source>
</evidence>
<dbReference type="PIRSF" id="PIRSF000238">
    <property type="entry name" value="AhpF"/>
    <property type="match status" value="1"/>
</dbReference>
<evidence type="ECO:0000256" key="6">
    <source>
        <dbReference type="ARBA" id="ARBA00023002"/>
    </source>
</evidence>
<evidence type="ECO:0000256" key="1">
    <source>
        <dbReference type="ARBA" id="ARBA00001974"/>
    </source>
</evidence>
<keyword evidence="6" id="KW-0560">Oxidoreductase</keyword>
<dbReference type="PROSITE" id="PS00573">
    <property type="entry name" value="PYRIDINE_REDOX_2"/>
    <property type="match status" value="1"/>
</dbReference>
<proteinExistence type="inferred from homology"/>
<feature type="domain" description="FAD/NAD(P)-binding" evidence="10">
    <location>
        <begin position="216"/>
        <end position="506"/>
    </location>
</feature>
<evidence type="ECO:0000256" key="5">
    <source>
        <dbReference type="ARBA" id="ARBA00022827"/>
    </source>
</evidence>
<evidence type="ECO:0000313" key="13">
    <source>
        <dbReference type="Proteomes" id="UP001225316"/>
    </source>
</evidence>
<evidence type="ECO:0000259" key="10">
    <source>
        <dbReference type="Pfam" id="PF07992"/>
    </source>
</evidence>
<evidence type="ECO:0000256" key="9">
    <source>
        <dbReference type="ARBA" id="ARBA00023284"/>
    </source>
</evidence>
<dbReference type="InterPro" id="IPR044142">
    <property type="entry name" value="AhpF_NTD_N"/>
</dbReference>
<dbReference type="Gene3D" id="3.50.50.60">
    <property type="entry name" value="FAD/NAD(P)-binding domain"/>
    <property type="match status" value="2"/>
</dbReference>
<dbReference type="Pfam" id="PF07992">
    <property type="entry name" value="Pyr_redox_2"/>
    <property type="match status" value="1"/>
</dbReference>
<dbReference type="Pfam" id="PF13192">
    <property type="entry name" value="Thioredoxin_3"/>
    <property type="match status" value="1"/>
</dbReference>
<dbReference type="Gene3D" id="3.40.30.80">
    <property type="match status" value="1"/>
</dbReference>
<dbReference type="InterPro" id="IPR012336">
    <property type="entry name" value="Thioredoxin-like_fold"/>
</dbReference>
<evidence type="ECO:0000256" key="7">
    <source>
        <dbReference type="ARBA" id="ARBA00023027"/>
    </source>
</evidence>
<dbReference type="InterPro" id="IPR008255">
    <property type="entry name" value="Pyr_nucl-diS_OxRdtase_2_AS"/>
</dbReference>
<evidence type="ECO:0000313" key="12">
    <source>
        <dbReference type="EMBL" id="MDQ8206430.1"/>
    </source>
</evidence>
<feature type="domain" description="Thioredoxin-like fold" evidence="11">
    <location>
        <begin position="128"/>
        <end position="198"/>
    </location>
</feature>
<dbReference type="NCBIfam" id="TIGR03140">
    <property type="entry name" value="AhpF"/>
    <property type="match status" value="1"/>
</dbReference>
<dbReference type="Proteomes" id="UP001225316">
    <property type="component" value="Unassembled WGS sequence"/>
</dbReference>
<accession>A0ABU1AQI2</accession>
<dbReference type="PANTHER" id="PTHR48105">
    <property type="entry name" value="THIOREDOXIN REDUCTASE 1-RELATED-RELATED"/>
    <property type="match status" value="1"/>
</dbReference>
<gene>
    <name evidence="12" type="primary">ahpF</name>
    <name evidence="12" type="ORF">QEH52_02840</name>
</gene>